<evidence type="ECO:0000256" key="8">
    <source>
        <dbReference type="PROSITE-ProRule" id="PRU01360"/>
    </source>
</evidence>
<comment type="caution">
    <text evidence="10">The sequence shown here is derived from an EMBL/GenBank/DDBJ whole genome shotgun (WGS) entry which is preliminary data.</text>
</comment>
<evidence type="ECO:0000313" key="10">
    <source>
        <dbReference type="EMBL" id="TWI15969.1"/>
    </source>
</evidence>
<dbReference type="SUPFAM" id="SSF49464">
    <property type="entry name" value="Carboxypeptidase regulatory domain-like"/>
    <property type="match status" value="1"/>
</dbReference>
<keyword evidence="5" id="KW-0732">Signal</keyword>
<dbReference type="PANTHER" id="PTHR30069:SF29">
    <property type="entry name" value="HEMOGLOBIN AND HEMOGLOBIN-HAPTOGLOBIN-BINDING PROTEIN 1-RELATED"/>
    <property type="match status" value="1"/>
</dbReference>
<dbReference type="SUPFAM" id="SSF56935">
    <property type="entry name" value="Porins"/>
    <property type="match status" value="1"/>
</dbReference>
<dbReference type="InterPro" id="IPR039426">
    <property type="entry name" value="TonB-dep_rcpt-like"/>
</dbReference>
<reference evidence="10 11" key="1">
    <citation type="journal article" date="2015" name="Stand. Genomic Sci.">
        <title>Genomic Encyclopedia of Bacterial and Archaeal Type Strains, Phase III: the genomes of soil and plant-associated and newly described type strains.</title>
        <authorList>
            <person name="Whitman W.B."/>
            <person name="Woyke T."/>
            <person name="Klenk H.P."/>
            <person name="Zhou Y."/>
            <person name="Lilburn T.G."/>
            <person name="Beck B.J."/>
            <person name="De Vos P."/>
            <person name="Vandamme P."/>
            <person name="Eisen J.A."/>
            <person name="Garrity G."/>
            <person name="Hugenholtz P."/>
            <person name="Kyrpides N.C."/>
        </authorList>
    </citation>
    <scope>NUCLEOTIDE SEQUENCE [LARGE SCALE GENOMIC DNA]</scope>
    <source>
        <strain evidence="10 11">CGMCC 1.6855</strain>
    </source>
</reference>
<keyword evidence="4 8" id="KW-0812">Transmembrane</keyword>
<dbReference type="Proteomes" id="UP000315908">
    <property type="component" value="Unassembled WGS sequence"/>
</dbReference>
<evidence type="ECO:0000256" key="3">
    <source>
        <dbReference type="ARBA" id="ARBA00022452"/>
    </source>
</evidence>
<evidence type="ECO:0000256" key="1">
    <source>
        <dbReference type="ARBA" id="ARBA00004571"/>
    </source>
</evidence>
<dbReference type="Pfam" id="PF13715">
    <property type="entry name" value="CarbopepD_reg_2"/>
    <property type="match status" value="1"/>
</dbReference>
<feature type="domain" description="TonB-dependent receptor plug" evidence="9">
    <location>
        <begin position="116"/>
        <end position="227"/>
    </location>
</feature>
<dbReference type="GO" id="GO:0044718">
    <property type="term" value="P:siderophore transmembrane transport"/>
    <property type="evidence" value="ECO:0007669"/>
    <property type="project" value="TreeGrafter"/>
</dbReference>
<name>A0A562M7S8_9SPHI</name>
<dbReference type="InterPro" id="IPR012910">
    <property type="entry name" value="Plug_dom"/>
</dbReference>
<evidence type="ECO:0000259" key="9">
    <source>
        <dbReference type="Pfam" id="PF07715"/>
    </source>
</evidence>
<dbReference type="RefSeq" id="WP_145330267.1">
    <property type="nucleotide sequence ID" value="NZ_JBPFRV010000018.1"/>
</dbReference>
<proteinExistence type="inferred from homology"/>
<keyword evidence="7 8" id="KW-0998">Cell outer membrane</keyword>
<comment type="subcellular location">
    <subcellularLocation>
        <location evidence="1 8">Cell outer membrane</location>
        <topology evidence="1 8">Multi-pass membrane protein</topology>
    </subcellularLocation>
</comment>
<keyword evidence="2 8" id="KW-0813">Transport</keyword>
<organism evidence="10 11">
    <name type="scientific">Sphingobacterium siyangense</name>
    <dbReference type="NCBI Taxonomy" id="459529"/>
    <lineage>
        <taxon>Bacteria</taxon>
        <taxon>Pseudomonadati</taxon>
        <taxon>Bacteroidota</taxon>
        <taxon>Sphingobacteriia</taxon>
        <taxon>Sphingobacteriales</taxon>
        <taxon>Sphingobacteriaceae</taxon>
        <taxon>Sphingobacterium</taxon>
    </lineage>
</organism>
<dbReference type="PROSITE" id="PS52016">
    <property type="entry name" value="TONB_DEPENDENT_REC_3"/>
    <property type="match status" value="1"/>
</dbReference>
<protein>
    <submittedName>
        <fullName evidence="10">TonB-linked SusC/RagA family outer membrane protein</fullName>
    </submittedName>
</protein>
<dbReference type="InterPro" id="IPR008969">
    <property type="entry name" value="CarboxyPept-like_regulatory"/>
</dbReference>
<evidence type="ECO:0000256" key="2">
    <source>
        <dbReference type="ARBA" id="ARBA00022448"/>
    </source>
</evidence>
<evidence type="ECO:0000256" key="5">
    <source>
        <dbReference type="ARBA" id="ARBA00022729"/>
    </source>
</evidence>
<dbReference type="Gene3D" id="2.40.170.20">
    <property type="entry name" value="TonB-dependent receptor, beta-barrel domain"/>
    <property type="match status" value="1"/>
</dbReference>
<gene>
    <name evidence="10" type="ORF">IQ31_04663</name>
</gene>
<comment type="similarity">
    <text evidence="8">Belongs to the TonB-dependent receptor family.</text>
</comment>
<accession>A0A562M7S8</accession>
<evidence type="ECO:0000256" key="6">
    <source>
        <dbReference type="ARBA" id="ARBA00023136"/>
    </source>
</evidence>
<dbReference type="InterPro" id="IPR023997">
    <property type="entry name" value="TonB-dep_OMP_SusC/RagA_CS"/>
</dbReference>
<dbReference type="InterPro" id="IPR037066">
    <property type="entry name" value="Plug_dom_sf"/>
</dbReference>
<dbReference type="Gene3D" id="2.60.40.1120">
    <property type="entry name" value="Carboxypeptidase-like, regulatory domain"/>
    <property type="match status" value="1"/>
</dbReference>
<keyword evidence="6 8" id="KW-0472">Membrane</keyword>
<dbReference type="GO" id="GO:0009279">
    <property type="term" value="C:cell outer membrane"/>
    <property type="evidence" value="ECO:0007669"/>
    <property type="project" value="UniProtKB-SubCell"/>
</dbReference>
<evidence type="ECO:0000256" key="7">
    <source>
        <dbReference type="ARBA" id="ARBA00023237"/>
    </source>
</evidence>
<sequence>MINRYCILAFLVLITFFTAKGQSSIKGRVVDEKTQKGIAGATIKADHSLVLAKTDSEGAFVFSLKTYDTVWISSVGYKAKKLAIKREQKNVLVSLMPESVMIEEVQISTGYYSLPKERATGSFDFIDRKTLQRNTSSAILDRLEDIAPSLQFDKRKIGQMNSDNNRTAMRLRGTNTIYADGSPLIILDNFPYDGDINGLNPNDIESITVLKDAAATSIWGARASNGVIVLTSKKGKRDQPLTVSLNAVNSFSPRPDLTYGKDFINAKDYIDLEKVFFEKGIYDARYSDASKSPLSPVVTWLYQHRNNKISDTDLDQRLRSAAQIDLRDEAKRYLYRSSFLQQYNVNMRGGSSDLSYFFSGGWDGQRLHDIGNSQKRTTFSSSVSYYPISQLKFDFGYGFIANNNVANTVDFRNFDYLYPYMSLKQEDGNAPVLRDYNLEYVAEAPTSGLLDWNYRPLDELNLQSKRSGMNENRWSLAINYGIVKGIRLSLNLQSLMASTNYRNLEKKDAYYVRNLVNRYTQADGSRVFPYGDILSQSRQQLTSKSGRLQLDVDRQFGSHRVVFLSGMEQREVVTKLDDYTLYGYNDELLTSQMILDYTKVYPLRPQSSGRIPFPMSTLKENIDRYLSYYANLGYDWKSKYLLSGSVRWDASNLFGVNTNQKGIPLWSVGLAWNMGDENFFKNDVVQQLKWRVSYGKNGNIDRSMTAYPTVSYSVNSSTNLQQALVTSPGNQNLRWEKVATLNVGMDFRIKGKFRGSVDYYRKKSDDLIGIDLIDPTVYYGGSQAKLKRNYAKMETAGMDLTLGYGEIGSRIKWSNEFWLSKTSNRVTDYYGDNTITVMGYTTGMDKRPIKDKSLDALYSLPWFGLDHTTGNPLVINDGVRNTEYTKYINSLSMNDLVNHGSSVPIWTGAWRNNFRWKDLTLSFNIAFKLGYYFRRNSVEYSLLMTNGKGMHEDYLNRWKQAGDEAVTNVPSNPFANIANRDIVYTQSEILAEKGDHIRLRDIRLDYSLSKLLHNRFKIKDLSIYGYLNNVGILWRKNKLGLDPDYPSASYYLSPRIFSLGIKMSY</sequence>
<dbReference type="EMBL" id="VLKR01000035">
    <property type="protein sequence ID" value="TWI15969.1"/>
    <property type="molecule type" value="Genomic_DNA"/>
</dbReference>
<dbReference type="PANTHER" id="PTHR30069">
    <property type="entry name" value="TONB-DEPENDENT OUTER MEMBRANE RECEPTOR"/>
    <property type="match status" value="1"/>
</dbReference>
<dbReference type="GO" id="GO:0015344">
    <property type="term" value="F:siderophore uptake transmembrane transporter activity"/>
    <property type="evidence" value="ECO:0007669"/>
    <property type="project" value="TreeGrafter"/>
</dbReference>
<dbReference type="OrthoDB" id="9768177at2"/>
<evidence type="ECO:0000313" key="11">
    <source>
        <dbReference type="Proteomes" id="UP000315908"/>
    </source>
</evidence>
<keyword evidence="3 8" id="KW-1134">Transmembrane beta strand</keyword>
<dbReference type="InterPro" id="IPR036942">
    <property type="entry name" value="Beta-barrel_TonB_sf"/>
</dbReference>
<dbReference type="InterPro" id="IPR023996">
    <property type="entry name" value="TonB-dep_OMP_SusC/RagA"/>
</dbReference>
<dbReference type="AlphaFoldDB" id="A0A562M7S8"/>
<dbReference type="Gene3D" id="2.170.130.10">
    <property type="entry name" value="TonB-dependent receptor, plug domain"/>
    <property type="match status" value="1"/>
</dbReference>
<dbReference type="NCBIfam" id="TIGR04057">
    <property type="entry name" value="SusC_RagA_signa"/>
    <property type="match status" value="1"/>
</dbReference>
<evidence type="ECO:0000256" key="4">
    <source>
        <dbReference type="ARBA" id="ARBA00022692"/>
    </source>
</evidence>
<dbReference type="NCBIfam" id="TIGR04056">
    <property type="entry name" value="OMP_RagA_SusC"/>
    <property type="match status" value="1"/>
</dbReference>
<dbReference type="Pfam" id="PF07715">
    <property type="entry name" value="Plug"/>
    <property type="match status" value="1"/>
</dbReference>